<protein>
    <submittedName>
        <fullName evidence="10">Carbohydrate ABC transporter permease</fullName>
    </submittedName>
</protein>
<evidence type="ECO:0000256" key="4">
    <source>
        <dbReference type="ARBA" id="ARBA00022692"/>
    </source>
</evidence>
<evidence type="ECO:0000256" key="7">
    <source>
        <dbReference type="RuleBase" id="RU363032"/>
    </source>
</evidence>
<dbReference type="CDD" id="cd06261">
    <property type="entry name" value="TM_PBP2"/>
    <property type="match status" value="1"/>
</dbReference>
<comment type="caution">
    <text evidence="10">The sequence shown here is derived from an EMBL/GenBank/DDBJ whole genome shotgun (WGS) entry which is preliminary data.</text>
</comment>
<gene>
    <name evidence="10" type="ORF">GCM10017559_10270</name>
</gene>
<reference evidence="10 11" key="1">
    <citation type="journal article" date="2019" name="Int. J. Syst. Evol. Microbiol.">
        <title>The Global Catalogue of Microorganisms (GCM) 10K type strain sequencing project: providing services to taxonomists for standard genome sequencing and annotation.</title>
        <authorList>
            <consortium name="The Broad Institute Genomics Platform"/>
            <consortium name="The Broad Institute Genome Sequencing Center for Infectious Disease"/>
            <person name="Wu L."/>
            <person name="Ma J."/>
        </authorList>
    </citation>
    <scope>NUCLEOTIDE SEQUENCE [LARGE SCALE GENOMIC DNA]</scope>
    <source>
        <strain evidence="10 11">JCM 3106</strain>
    </source>
</reference>
<proteinExistence type="inferred from homology"/>
<evidence type="ECO:0000256" key="5">
    <source>
        <dbReference type="ARBA" id="ARBA00022989"/>
    </source>
</evidence>
<evidence type="ECO:0000256" key="6">
    <source>
        <dbReference type="ARBA" id="ARBA00023136"/>
    </source>
</evidence>
<dbReference type="PROSITE" id="PS50928">
    <property type="entry name" value="ABC_TM1"/>
    <property type="match status" value="1"/>
</dbReference>
<evidence type="ECO:0000313" key="10">
    <source>
        <dbReference type="EMBL" id="GAA2992058.1"/>
    </source>
</evidence>
<name>A0ABN3XT55_9ACTN</name>
<keyword evidence="3" id="KW-1003">Cell membrane</keyword>
<feature type="transmembrane region" description="Helical" evidence="7">
    <location>
        <begin position="227"/>
        <end position="252"/>
    </location>
</feature>
<feature type="transmembrane region" description="Helical" evidence="7">
    <location>
        <begin position="51"/>
        <end position="72"/>
    </location>
</feature>
<keyword evidence="6 7" id="KW-0472">Membrane</keyword>
<feature type="domain" description="ABC transmembrane type-1" evidence="9">
    <location>
        <begin position="112"/>
        <end position="306"/>
    </location>
</feature>
<keyword evidence="11" id="KW-1185">Reference proteome</keyword>
<dbReference type="Pfam" id="PF00528">
    <property type="entry name" value="BPD_transp_1"/>
    <property type="match status" value="1"/>
</dbReference>
<dbReference type="InterPro" id="IPR035906">
    <property type="entry name" value="MetI-like_sf"/>
</dbReference>
<dbReference type="PANTHER" id="PTHR43744">
    <property type="entry name" value="ABC TRANSPORTER PERMEASE PROTEIN MG189-RELATED-RELATED"/>
    <property type="match status" value="1"/>
</dbReference>
<evidence type="ECO:0000256" key="3">
    <source>
        <dbReference type="ARBA" id="ARBA00022475"/>
    </source>
</evidence>
<comment type="subcellular location">
    <subcellularLocation>
        <location evidence="1 7">Cell membrane</location>
        <topology evidence="1 7">Multi-pass membrane protein</topology>
    </subcellularLocation>
</comment>
<sequence>MTATGAPRRPRPERDGAPGPPGTPGVPDVPGVPPARAGAATTRRPRRYRRVLVHLALVAGALPTLVPFVWLVRSSLMEDAQMFVAPPEWIPSPFRWSNFTEALTAQPFALYLLNTVIIAVVSVLGTVITCSIAAFSFSRLRWRGRDAVFAVLLSAVMLPYAVTLIPTFVMWQELGALDTFVPLTVPSWFAGAGGGVFNVFLLRQFFLTIPFELDEAAYIDGASPGRVLWTVVLPLSRPAIVVVTIFAFIGTWNDFLGPLLYLNDESRYTLSLGLASFQSVYITQWGYLMAASAAVIAPIIALFFFLQRYFIEGVTLTGIKN</sequence>
<evidence type="ECO:0000313" key="11">
    <source>
        <dbReference type="Proteomes" id="UP001499930"/>
    </source>
</evidence>
<dbReference type="Gene3D" id="1.10.3720.10">
    <property type="entry name" value="MetI-like"/>
    <property type="match status" value="1"/>
</dbReference>
<evidence type="ECO:0000259" key="9">
    <source>
        <dbReference type="PROSITE" id="PS50928"/>
    </source>
</evidence>
<feature type="region of interest" description="Disordered" evidence="8">
    <location>
        <begin position="1"/>
        <end position="42"/>
    </location>
</feature>
<feature type="transmembrane region" description="Helical" evidence="7">
    <location>
        <begin position="147"/>
        <end position="168"/>
    </location>
</feature>
<keyword evidence="5 7" id="KW-1133">Transmembrane helix</keyword>
<dbReference type="SUPFAM" id="SSF161098">
    <property type="entry name" value="MetI-like"/>
    <property type="match status" value="1"/>
</dbReference>
<evidence type="ECO:0000256" key="8">
    <source>
        <dbReference type="SAM" id="MobiDB-lite"/>
    </source>
</evidence>
<dbReference type="InterPro" id="IPR000515">
    <property type="entry name" value="MetI-like"/>
</dbReference>
<organism evidence="10 11">
    <name type="scientific">Streptosporangium longisporum</name>
    <dbReference type="NCBI Taxonomy" id="46187"/>
    <lineage>
        <taxon>Bacteria</taxon>
        <taxon>Bacillati</taxon>
        <taxon>Actinomycetota</taxon>
        <taxon>Actinomycetes</taxon>
        <taxon>Streptosporangiales</taxon>
        <taxon>Streptosporangiaceae</taxon>
        <taxon>Streptosporangium</taxon>
    </lineage>
</organism>
<dbReference type="Proteomes" id="UP001499930">
    <property type="component" value="Unassembled WGS sequence"/>
</dbReference>
<feature type="transmembrane region" description="Helical" evidence="7">
    <location>
        <begin position="108"/>
        <end position="135"/>
    </location>
</feature>
<feature type="transmembrane region" description="Helical" evidence="7">
    <location>
        <begin position="188"/>
        <end position="206"/>
    </location>
</feature>
<keyword evidence="2 7" id="KW-0813">Transport</keyword>
<dbReference type="PANTHER" id="PTHR43744:SF12">
    <property type="entry name" value="ABC TRANSPORTER PERMEASE PROTEIN MG189-RELATED"/>
    <property type="match status" value="1"/>
</dbReference>
<dbReference type="RefSeq" id="WP_344889054.1">
    <property type="nucleotide sequence ID" value="NZ_BAAAWD010000006.1"/>
</dbReference>
<feature type="compositionally biased region" description="Low complexity" evidence="8">
    <location>
        <begin position="25"/>
        <end position="42"/>
    </location>
</feature>
<evidence type="ECO:0000256" key="2">
    <source>
        <dbReference type="ARBA" id="ARBA00022448"/>
    </source>
</evidence>
<keyword evidence="4 7" id="KW-0812">Transmembrane</keyword>
<comment type="similarity">
    <text evidence="7">Belongs to the binding-protein-dependent transport system permease family.</text>
</comment>
<dbReference type="EMBL" id="BAAAWD010000006">
    <property type="protein sequence ID" value="GAA2992058.1"/>
    <property type="molecule type" value="Genomic_DNA"/>
</dbReference>
<accession>A0ABN3XT55</accession>
<feature type="transmembrane region" description="Helical" evidence="7">
    <location>
        <begin position="285"/>
        <end position="306"/>
    </location>
</feature>
<evidence type="ECO:0000256" key="1">
    <source>
        <dbReference type="ARBA" id="ARBA00004651"/>
    </source>
</evidence>